<sequence length="433" mass="49327">MSHDDNQSRLSSSTHSSWSSDSSTWWDDWPPDFDGTGLFQRLARDDADDPPLFRFDVRDVLREVEARLGSAVVDIPKVGKGSNYFGMHMRLADDRDILARVARLDVNWPKYGEGRADEFVDQQVTEVQFEADVYDLLRQRREIFAANLLYYRAPVFSRSTKHRRLPPGNLLGRALFLFEKTEGVNNVWPNDPEKRLQLLEQCARIRAALFSFALPPNFVSSWMTRRPPCASSLSVDIAPTREFAIAFLAAKLDEAVLDSGSLTVALRARQILLQLIPLVMPSEGDQPDLYRLVLEHGDFGLHNMTITDAPSVTSLYDWESGHIVPAILSDPQMSIYVDLGIDGDGRPAISRLWEGITDEERTDYVCYAEHYYRILAEQEPRYLHAIKAGRDARHIWSALKSWRGEDHEQHLGELIPWAEDRLAQVAIEGLHIL</sequence>
<dbReference type="Proteomes" id="UP001219525">
    <property type="component" value="Unassembled WGS sequence"/>
</dbReference>
<organism evidence="2 3">
    <name type="scientific">Mycena pura</name>
    <dbReference type="NCBI Taxonomy" id="153505"/>
    <lineage>
        <taxon>Eukaryota</taxon>
        <taxon>Fungi</taxon>
        <taxon>Dikarya</taxon>
        <taxon>Basidiomycota</taxon>
        <taxon>Agaricomycotina</taxon>
        <taxon>Agaricomycetes</taxon>
        <taxon>Agaricomycetidae</taxon>
        <taxon>Agaricales</taxon>
        <taxon>Marasmiineae</taxon>
        <taxon>Mycenaceae</taxon>
        <taxon>Mycena</taxon>
    </lineage>
</organism>
<dbReference type="SUPFAM" id="SSF56112">
    <property type="entry name" value="Protein kinase-like (PK-like)"/>
    <property type="match status" value="1"/>
</dbReference>
<dbReference type="EMBL" id="JARJCW010000035">
    <property type="protein sequence ID" value="KAJ7208051.1"/>
    <property type="molecule type" value="Genomic_DNA"/>
</dbReference>
<dbReference type="InterPro" id="IPR051678">
    <property type="entry name" value="AGP_Transferase"/>
</dbReference>
<proteinExistence type="predicted"/>
<reference evidence="2" key="1">
    <citation type="submission" date="2023-03" db="EMBL/GenBank/DDBJ databases">
        <title>Massive genome expansion in bonnet fungi (Mycena s.s.) driven by repeated elements and novel gene families across ecological guilds.</title>
        <authorList>
            <consortium name="Lawrence Berkeley National Laboratory"/>
            <person name="Harder C.B."/>
            <person name="Miyauchi S."/>
            <person name="Viragh M."/>
            <person name="Kuo A."/>
            <person name="Thoen E."/>
            <person name="Andreopoulos B."/>
            <person name="Lu D."/>
            <person name="Skrede I."/>
            <person name="Drula E."/>
            <person name="Henrissat B."/>
            <person name="Morin E."/>
            <person name="Kohler A."/>
            <person name="Barry K."/>
            <person name="LaButti K."/>
            <person name="Morin E."/>
            <person name="Salamov A."/>
            <person name="Lipzen A."/>
            <person name="Mereny Z."/>
            <person name="Hegedus B."/>
            <person name="Baldrian P."/>
            <person name="Stursova M."/>
            <person name="Weitz H."/>
            <person name="Taylor A."/>
            <person name="Grigoriev I.V."/>
            <person name="Nagy L.G."/>
            <person name="Martin F."/>
            <person name="Kauserud H."/>
        </authorList>
    </citation>
    <scope>NUCLEOTIDE SEQUENCE</scope>
    <source>
        <strain evidence="2">9144</strain>
    </source>
</reference>
<evidence type="ECO:0008006" key="4">
    <source>
        <dbReference type="Google" id="ProtNLM"/>
    </source>
</evidence>
<evidence type="ECO:0000256" key="1">
    <source>
        <dbReference type="SAM" id="MobiDB-lite"/>
    </source>
</evidence>
<evidence type="ECO:0000313" key="3">
    <source>
        <dbReference type="Proteomes" id="UP001219525"/>
    </source>
</evidence>
<comment type="caution">
    <text evidence="2">The sequence shown here is derived from an EMBL/GenBank/DDBJ whole genome shotgun (WGS) entry which is preliminary data.</text>
</comment>
<feature type="region of interest" description="Disordered" evidence="1">
    <location>
        <begin position="1"/>
        <end position="28"/>
    </location>
</feature>
<protein>
    <recommendedName>
        <fullName evidence="4">Aminoglycoside phosphotransferase domain-containing protein</fullName>
    </recommendedName>
</protein>
<accession>A0AAD6VBA6</accession>
<keyword evidence="3" id="KW-1185">Reference proteome</keyword>
<feature type="compositionally biased region" description="Low complexity" evidence="1">
    <location>
        <begin position="11"/>
        <end position="28"/>
    </location>
</feature>
<dbReference type="PANTHER" id="PTHR21310:SF15">
    <property type="entry name" value="AMINOGLYCOSIDE PHOSPHOTRANSFERASE DOMAIN-CONTAINING PROTEIN"/>
    <property type="match status" value="1"/>
</dbReference>
<dbReference type="InterPro" id="IPR011009">
    <property type="entry name" value="Kinase-like_dom_sf"/>
</dbReference>
<name>A0AAD6VBA6_9AGAR</name>
<dbReference type="PANTHER" id="PTHR21310">
    <property type="entry name" value="AMINOGLYCOSIDE PHOSPHOTRANSFERASE-RELATED-RELATED"/>
    <property type="match status" value="1"/>
</dbReference>
<evidence type="ECO:0000313" key="2">
    <source>
        <dbReference type="EMBL" id="KAJ7208051.1"/>
    </source>
</evidence>
<gene>
    <name evidence="2" type="ORF">GGX14DRAFT_455343</name>
</gene>
<dbReference type="AlphaFoldDB" id="A0AAD6VBA6"/>